<evidence type="ECO:0000256" key="1">
    <source>
        <dbReference type="ARBA" id="ARBA00007031"/>
    </source>
</evidence>
<comment type="caution">
    <text evidence="3">The sequence shown here is derived from an EMBL/GenBank/DDBJ whole genome shotgun (WGS) entry which is preliminary data.</text>
</comment>
<dbReference type="EMBL" id="DYYG01000035">
    <property type="protein sequence ID" value="HJE24225.1"/>
    <property type="molecule type" value="Genomic_DNA"/>
</dbReference>
<dbReference type="AlphaFoldDB" id="A0A921E2R2"/>
<dbReference type="Gene3D" id="1.10.10.1550">
    <property type="entry name" value="ROS/MUCR transcriptional regulator protein"/>
    <property type="match status" value="1"/>
</dbReference>
<evidence type="ECO:0000313" key="4">
    <source>
        <dbReference type="Proteomes" id="UP000742631"/>
    </source>
</evidence>
<dbReference type="InterPro" id="IPR041920">
    <property type="entry name" value="ROS/MUCR_sf"/>
</dbReference>
<gene>
    <name evidence="3" type="ORF">K8W01_11255</name>
</gene>
<dbReference type="GO" id="GO:0008270">
    <property type="term" value="F:zinc ion binding"/>
    <property type="evidence" value="ECO:0007669"/>
    <property type="project" value="InterPro"/>
</dbReference>
<dbReference type="InterPro" id="IPR008807">
    <property type="entry name" value="ROS_MUCR"/>
</dbReference>
<reference evidence="3" key="1">
    <citation type="journal article" date="2021" name="PeerJ">
        <title>Extensive microbial diversity within the chicken gut microbiome revealed by metagenomics and culture.</title>
        <authorList>
            <person name="Gilroy R."/>
            <person name="Ravi A."/>
            <person name="Getino M."/>
            <person name="Pursley I."/>
            <person name="Horton D.L."/>
            <person name="Alikhan N.F."/>
            <person name="Baker D."/>
            <person name="Gharbi K."/>
            <person name="Hall N."/>
            <person name="Watson M."/>
            <person name="Adriaenssens E.M."/>
            <person name="Foster-Nyarko E."/>
            <person name="Jarju S."/>
            <person name="Secka A."/>
            <person name="Antonio M."/>
            <person name="Oren A."/>
            <person name="Chaudhuri R.R."/>
            <person name="La Ragione R."/>
            <person name="Hildebrand F."/>
            <person name="Pallen M.J."/>
        </authorList>
    </citation>
    <scope>NUCLEOTIDE SEQUENCE</scope>
    <source>
        <strain evidence="3">316</strain>
    </source>
</reference>
<dbReference type="Pfam" id="PF05443">
    <property type="entry name" value="ROS_MUCR"/>
    <property type="match status" value="1"/>
</dbReference>
<feature type="region of interest" description="Disordered" evidence="2">
    <location>
        <begin position="130"/>
        <end position="173"/>
    </location>
</feature>
<accession>A0A921E2R2</accession>
<organism evidence="3 4">
    <name type="scientific">Methylorubrum populi</name>
    <dbReference type="NCBI Taxonomy" id="223967"/>
    <lineage>
        <taxon>Bacteria</taxon>
        <taxon>Pseudomonadati</taxon>
        <taxon>Pseudomonadota</taxon>
        <taxon>Alphaproteobacteria</taxon>
        <taxon>Hyphomicrobiales</taxon>
        <taxon>Methylobacteriaceae</taxon>
        <taxon>Methylorubrum</taxon>
    </lineage>
</organism>
<comment type="similarity">
    <text evidence="1">Belongs to the ros/MucR family.</text>
</comment>
<evidence type="ECO:0000313" key="3">
    <source>
        <dbReference type="EMBL" id="HJE24225.1"/>
    </source>
</evidence>
<dbReference type="GO" id="GO:0003677">
    <property type="term" value="F:DNA binding"/>
    <property type="evidence" value="ECO:0007669"/>
    <property type="project" value="InterPro"/>
</dbReference>
<dbReference type="Proteomes" id="UP000742631">
    <property type="component" value="Unassembled WGS sequence"/>
</dbReference>
<proteinExistence type="inferred from homology"/>
<sequence>MSLEDGTVGDRVALTVDIISAFVSNNSIASSELPILIASVHRSLTQLTERPSEPDTPPLTPAVPIRRSIQQDFLICLEDGKKFKSLKRHLRTRYNLSPDEYRARWNLPDDYPMVAPSYAATRSELARTMGLGQQRRKWPAKAAPQTATESTSTEDEAPRAERRRGRARSATSA</sequence>
<dbReference type="GO" id="GO:0006355">
    <property type="term" value="P:regulation of DNA-templated transcription"/>
    <property type="evidence" value="ECO:0007669"/>
    <property type="project" value="InterPro"/>
</dbReference>
<protein>
    <submittedName>
        <fullName evidence="3">MucR family transcriptional regulator</fullName>
    </submittedName>
</protein>
<evidence type="ECO:0000256" key="2">
    <source>
        <dbReference type="SAM" id="MobiDB-lite"/>
    </source>
</evidence>
<name>A0A921E2R2_9HYPH</name>
<reference evidence="3" key="2">
    <citation type="submission" date="2021-09" db="EMBL/GenBank/DDBJ databases">
        <authorList>
            <person name="Gilroy R."/>
        </authorList>
    </citation>
    <scope>NUCLEOTIDE SEQUENCE</scope>
    <source>
        <strain evidence="3">316</strain>
    </source>
</reference>